<dbReference type="GO" id="GO:0052621">
    <property type="term" value="F:diguanylate cyclase activity"/>
    <property type="evidence" value="ECO:0007669"/>
    <property type="project" value="UniProtKB-EC"/>
</dbReference>
<reference evidence="6 7" key="1">
    <citation type="submission" date="2019-03" db="EMBL/GenBank/DDBJ databases">
        <title>Freshwater and sediment microbial communities from various areas in North America, analyzing microbe dynamics in response to fracking.</title>
        <authorList>
            <person name="Lamendella R."/>
        </authorList>
    </citation>
    <scope>NUCLEOTIDE SEQUENCE [LARGE SCALE GENOMIC DNA]</scope>
    <source>
        <strain evidence="6 7">6_TX</strain>
    </source>
</reference>
<comment type="catalytic activity">
    <reaction evidence="3">
        <text>2 GTP = 3',3'-c-di-GMP + 2 diphosphate</text>
        <dbReference type="Rhea" id="RHEA:24898"/>
        <dbReference type="ChEBI" id="CHEBI:33019"/>
        <dbReference type="ChEBI" id="CHEBI:37565"/>
        <dbReference type="ChEBI" id="CHEBI:58805"/>
        <dbReference type="EC" id="2.7.7.65"/>
    </reaction>
</comment>
<evidence type="ECO:0000256" key="4">
    <source>
        <dbReference type="SAM" id="Phobius"/>
    </source>
</evidence>
<organism evidence="6 7">
    <name type="scientific">Modicisalibacter xianhensis</name>
    <dbReference type="NCBI Taxonomy" id="442341"/>
    <lineage>
        <taxon>Bacteria</taxon>
        <taxon>Pseudomonadati</taxon>
        <taxon>Pseudomonadota</taxon>
        <taxon>Gammaproteobacteria</taxon>
        <taxon>Oceanospirillales</taxon>
        <taxon>Halomonadaceae</taxon>
        <taxon>Modicisalibacter</taxon>
    </lineage>
</organism>
<dbReference type="PANTHER" id="PTHR45138">
    <property type="entry name" value="REGULATORY COMPONENTS OF SENSORY TRANSDUCTION SYSTEM"/>
    <property type="match status" value="1"/>
</dbReference>
<feature type="transmembrane region" description="Helical" evidence="4">
    <location>
        <begin position="40"/>
        <end position="59"/>
    </location>
</feature>
<proteinExistence type="predicted"/>
<feature type="transmembrane region" description="Helical" evidence="4">
    <location>
        <begin position="115"/>
        <end position="134"/>
    </location>
</feature>
<keyword evidence="4" id="KW-0472">Membrane</keyword>
<feature type="transmembrane region" description="Helical" evidence="4">
    <location>
        <begin position="146"/>
        <end position="166"/>
    </location>
</feature>
<evidence type="ECO:0000256" key="2">
    <source>
        <dbReference type="ARBA" id="ARBA00012528"/>
    </source>
</evidence>
<comment type="caution">
    <text evidence="6">The sequence shown here is derived from an EMBL/GenBank/DDBJ whole genome shotgun (WGS) entry which is preliminary data.</text>
</comment>
<dbReference type="PROSITE" id="PS50887">
    <property type="entry name" value="GGDEF"/>
    <property type="match status" value="1"/>
</dbReference>
<dbReference type="AlphaFoldDB" id="A0A4R8FR33"/>
<name>A0A4R8FR33_9GAMM</name>
<dbReference type="EMBL" id="SOEC01000020">
    <property type="protein sequence ID" value="TDX24801.1"/>
    <property type="molecule type" value="Genomic_DNA"/>
</dbReference>
<dbReference type="SUPFAM" id="SSF55073">
    <property type="entry name" value="Nucleotide cyclase"/>
    <property type="match status" value="1"/>
</dbReference>
<gene>
    <name evidence="6" type="ORF">DFO67_12046</name>
</gene>
<dbReference type="Proteomes" id="UP000294489">
    <property type="component" value="Unassembled WGS sequence"/>
</dbReference>
<dbReference type="FunFam" id="3.30.70.270:FF:000001">
    <property type="entry name" value="Diguanylate cyclase domain protein"/>
    <property type="match status" value="1"/>
</dbReference>
<feature type="transmembrane region" description="Helical" evidence="4">
    <location>
        <begin position="94"/>
        <end position="110"/>
    </location>
</feature>
<sequence>MQQVILLDNERRRQRTFWVLLLITLPAALLFTGINVALGAMLLALLNLGLVLASMGLLMTRAYNSTHPGPALIYLSVFFGTVTTTLTWPELHPSAYVWAATFPVLSYVLLQPISLALCTAIIALLSASVGYWLGAESEPSRLAPVQLAHILLPPMGLLIFCHCYAYSRYQSDQRLLEYSLREPLTGLWNRKKLDSEFVREAGRAYRTGMPLSLILIDLDNFKCLNDRYGHEAGDKALVFIAQLMKRRLRQADLACRIGGEEFAILLPDTAAHHAVMVAEDLRTALEKGLFFYRGKRIHMTLSAGVAELGRDGETWTDIYRAADERLYACKNEGRNCVLSSLG</sequence>
<dbReference type="Pfam" id="PF20966">
    <property type="entry name" value="MASE6"/>
    <property type="match status" value="1"/>
</dbReference>
<dbReference type="InterPro" id="IPR000160">
    <property type="entry name" value="GGDEF_dom"/>
</dbReference>
<dbReference type="InterPro" id="IPR048435">
    <property type="entry name" value="MASE6"/>
</dbReference>
<dbReference type="InterPro" id="IPR029787">
    <property type="entry name" value="Nucleotide_cyclase"/>
</dbReference>
<evidence type="ECO:0000313" key="7">
    <source>
        <dbReference type="Proteomes" id="UP000294489"/>
    </source>
</evidence>
<evidence type="ECO:0000256" key="3">
    <source>
        <dbReference type="ARBA" id="ARBA00034247"/>
    </source>
</evidence>
<evidence type="ECO:0000313" key="6">
    <source>
        <dbReference type="EMBL" id="TDX24801.1"/>
    </source>
</evidence>
<dbReference type="InterPro" id="IPR050469">
    <property type="entry name" value="Diguanylate_Cyclase"/>
</dbReference>
<comment type="cofactor">
    <cofactor evidence="1">
        <name>Mg(2+)</name>
        <dbReference type="ChEBI" id="CHEBI:18420"/>
    </cofactor>
</comment>
<dbReference type="RefSeq" id="WP_134020060.1">
    <property type="nucleotide sequence ID" value="NZ_SOEC01000020.1"/>
</dbReference>
<dbReference type="CDD" id="cd01949">
    <property type="entry name" value="GGDEF"/>
    <property type="match status" value="1"/>
</dbReference>
<dbReference type="EC" id="2.7.7.65" evidence="2"/>
<accession>A0A4R8FR33</accession>
<keyword evidence="4" id="KW-1133">Transmembrane helix</keyword>
<dbReference type="SMART" id="SM00267">
    <property type="entry name" value="GGDEF"/>
    <property type="match status" value="1"/>
</dbReference>
<dbReference type="PANTHER" id="PTHR45138:SF9">
    <property type="entry name" value="DIGUANYLATE CYCLASE DGCM-RELATED"/>
    <property type="match status" value="1"/>
</dbReference>
<protein>
    <recommendedName>
        <fullName evidence="2">diguanylate cyclase</fullName>
        <ecNumber evidence="2">2.7.7.65</ecNumber>
    </recommendedName>
</protein>
<keyword evidence="4" id="KW-0812">Transmembrane</keyword>
<dbReference type="InterPro" id="IPR043128">
    <property type="entry name" value="Rev_trsase/Diguanyl_cyclase"/>
</dbReference>
<dbReference type="NCBIfam" id="TIGR00254">
    <property type="entry name" value="GGDEF"/>
    <property type="match status" value="1"/>
</dbReference>
<dbReference type="Pfam" id="PF00990">
    <property type="entry name" value="GGDEF"/>
    <property type="match status" value="1"/>
</dbReference>
<feature type="transmembrane region" description="Helical" evidence="4">
    <location>
        <begin position="16"/>
        <end position="34"/>
    </location>
</feature>
<evidence type="ECO:0000259" key="5">
    <source>
        <dbReference type="PROSITE" id="PS50887"/>
    </source>
</evidence>
<dbReference type="Gene3D" id="3.30.70.270">
    <property type="match status" value="1"/>
</dbReference>
<feature type="domain" description="GGDEF" evidence="5">
    <location>
        <begin position="209"/>
        <end position="342"/>
    </location>
</feature>
<feature type="transmembrane region" description="Helical" evidence="4">
    <location>
        <begin position="71"/>
        <end position="88"/>
    </location>
</feature>
<evidence type="ECO:0000256" key="1">
    <source>
        <dbReference type="ARBA" id="ARBA00001946"/>
    </source>
</evidence>
<dbReference type="OrthoDB" id="9812260at2"/>